<dbReference type="PRINTS" id="PR00038">
    <property type="entry name" value="HTHLUXR"/>
</dbReference>
<dbReference type="Pfam" id="PF01590">
    <property type="entry name" value="GAF"/>
    <property type="match status" value="1"/>
</dbReference>
<organism evidence="5 6">
    <name type="scientific">Nocardia aurantiaca</name>
    <dbReference type="NCBI Taxonomy" id="2675850"/>
    <lineage>
        <taxon>Bacteria</taxon>
        <taxon>Bacillati</taxon>
        <taxon>Actinomycetota</taxon>
        <taxon>Actinomycetes</taxon>
        <taxon>Mycobacteriales</taxon>
        <taxon>Nocardiaceae</taxon>
        <taxon>Nocardia</taxon>
    </lineage>
</organism>
<dbReference type="PANTHER" id="PTHR44688:SF16">
    <property type="entry name" value="DNA-BINDING TRANSCRIPTIONAL ACTIVATOR DEVR_DOSR"/>
    <property type="match status" value="1"/>
</dbReference>
<dbReference type="AlphaFoldDB" id="A0A6I3LBH2"/>
<keyword evidence="1" id="KW-0805">Transcription regulation</keyword>
<comment type="caution">
    <text evidence="5">The sequence shown here is derived from an EMBL/GenBank/DDBJ whole genome shotgun (WGS) entry which is preliminary data.</text>
</comment>
<evidence type="ECO:0000259" key="4">
    <source>
        <dbReference type="PROSITE" id="PS50043"/>
    </source>
</evidence>
<protein>
    <recommendedName>
        <fullName evidence="4">HTH luxR-type domain-containing protein</fullName>
    </recommendedName>
</protein>
<dbReference type="InterPro" id="IPR000792">
    <property type="entry name" value="Tscrpt_reg_LuxR_C"/>
</dbReference>
<sequence>MRGRRGVVDHLRRERLVQDLQAPLVESLLIDASHGVDVAFGSGGDVRCLDHGYDARNAARDRPSQKAGICPAGPSAYARVMTEGPVERIRRAVLRSSHGTADLRAFRTEVDRVLAGAVGWDAAAWSTTDPATLLFTSCVLIGLPEDHEREQRLFDLEFRTDDHNQFRELARAKTPAAGLHETTGGAPESSLRWRELLQPLGITDELRAVFRDRDDCWGTLVAYRRGGAPFTAADVELVTAVSPLIADGLRRCMLRDATTVPPAVPAPQDAPGVLLADAGGRIVETTAQARRWLSRIADPGTVPSAVRSVAAAARAAAAGAADLPAQARLPCRDGGWLLLHGSSLDADAERVAIVVESARQAHLADVMVRAYGLTPREREITELILHGLSTADIAARLHITAYTVQDHLKSILAKVDVTSRRDLVAELYGRHYAPTTRTGALPSPYGWYLAAQ</sequence>
<proteinExistence type="predicted"/>
<dbReference type="Proteomes" id="UP000432464">
    <property type="component" value="Unassembled WGS sequence"/>
</dbReference>
<evidence type="ECO:0000256" key="2">
    <source>
        <dbReference type="ARBA" id="ARBA00023125"/>
    </source>
</evidence>
<keyword evidence="6" id="KW-1185">Reference proteome</keyword>
<dbReference type="InterPro" id="IPR003018">
    <property type="entry name" value="GAF"/>
</dbReference>
<evidence type="ECO:0000313" key="5">
    <source>
        <dbReference type="EMBL" id="MTE17466.1"/>
    </source>
</evidence>
<evidence type="ECO:0000313" key="6">
    <source>
        <dbReference type="Proteomes" id="UP000432464"/>
    </source>
</evidence>
<dbReference type="InterPro" id="IPR036388">
    <property type="entry name" value="WH-like_DNA-bd_sf"/>
</dbReference>
<dbReference type="GO" id="GO:0003677">
    <property type="term" value="F:DNA binding"/>
    <property type="evidence" value="ECO:0007669"/>
    <property type="project" value="UniProtKB-KW"/>
</dbReference>
<keyword evidence="2" id="KW-0238">DNA-binding</keyword>
<dbReference type="SMART" id="SM00421">
    <property type="entry name" value="HTH_LUXR"/>
    <property type="match status" value="1"/>
</dbReference>
<dbReference type="EMBL" id="WMBB01000026">
    <property type="protein sequence ID" value="MTE17466.1"/>
    <property type="molecule type" value="Genomic_DNA"/>
</dbReference>
<dbReference type="PROSITE" id="PS50043">
    <property type="entry name" value="HTH_LUXR_2"/>
    <property type="match status" value="1"/>
</dbReference>
<feature type="domain" description="HTH luxR-type" evidence="4">
    <location>
        <begin position="366"/>
        <end position="431"/>
    </location>
</feature>
<evidence type="ECO:0000256" key="3">
    <source>
        <dbReference type="ARBA" id="ARBA00023163"/>
    </source>
</evidence>
<dbReference type="Pfam" id="PF00196">
    <property type="entry name" value="GerE"/>
    <property type="match status" value="1"/>
</dbReference>
<dbReference type="PROSITE" id="PS00622">
    <property type="entry name" value="HTH_LUXR_1"/>
    <property type="match status" value="1"/>
</dbReference>
<accession>A0A6I3LBH2</accession>
<reference evidence="5 6" key="1">
    <citation type="submission" date="2019-11" db="EMBL/GenBank/DDBJ databases">
        <title>Nocardia sp. nov. CT2-14 isolated from soil.</title>
        <authorList>
            <person name="Kanchanasin P."/>
            <person name="Tanasupawat S."/>
            <person name="Yuki M."/>
            <person name="Kudo T."/>
        </authorList>
    </citation>
    <scope>NUCLEOTIDE SEQUENCE [LARGE SCALE GENOMIC DNA]</scope>
    <source>
        <strain evidence="5 6">CT2-14</strain>
    </source>
</reference>
<dbReference type="SUPFAM" id="SSF55781">
    <property type="entry name" value="GAF domain-like"/>
    <property type="match status" value="1"/>
</dbReference>
<evidence type="ECO:0000256" key="1">
    <source>
        <dbReference type="ARBA" id="ARBA00023015"/>
    </source>
</evidence>
<dbReference type="PANTHER" id="PTHR44688">
    <property type="entry name" value="DNA-BINDING TRANSCRIPTIONAL ACTIVATOR DEVR_DOSR"/>
    <property type="match status" value="1"/>
</dbReference>
<gene>
    <name evidence="5" type="ORF">GLP40_32620</name>
</gene>
<dbReference type="GO" id="GO:0006355">
    <property type="term" value="P:regulation of DNA-templated transcription"/>
    <property type="evidence" value="ECO:0007669"/>
    <property type="project" value="InterPro"/>
</dbReference>
<name>A0A6I3LBH2_9NOCA</name>
<dbReference type="InterPro" id="IPR016032">
    <property type="entry name" value="Sig_transdc_resp-reg_C-effctor"/>
</dbReference>
<dbReference type="SUPFAM" id="SSF46894">
    <property type="entry name" value="C-terminal effector domain of the bipartite response regulators"/>
    <property type="match status" value="1"/>
</dbReference>
<dbReference type="Gene3D" id="1.10.10.10">
    <property type="entry name" value="Winged helix-like DNA-binding domain superfamily/Winged helix DNA-binding domain"/>
    <property type="match status" value="1"/>
</dbReference>
<dbReference type="CDD" id="cd06170">
    <property type="entry name" value="LuxR_C_like"/>
    <property type="match status" value="1"/>
</dbReference>
<keyword evidence="3" id="KW-0804">Transcription</keyword>